<comment type="subcellular location">
    <subcellularLocation>
        <location evidence="1">Membrane</location>
        <topology evidence="1">Multi-pass membrane protein</topology>
    </subcellularLocation>
</comment>
<dbReference type="PANTHER" id="PTHR13533">
    <property type="entry name" value="N-ACETYLNEURAMINATE 9-O-ACETYLTRANSFERASE"/>
    <property type="match status" value="1"/>
</dbReference>
<evidence type="ECO:0000313" key="10">
    <source>
        <dbReference type="EMBL" id="CAB3227707.1"/>
    </source>
</evidence>
<sequence>MGNNLMMTLSSVNKVVNIASVKKITFPLVLCLLIIQGIRYIDSGGNACGRLLNGGSLVEAGLWQPAGCMLHKYKESETKTCLKMLNIAFVGDSRVRELFYTFVDFVFPGSLQNQGKMHSNIDYEKDGFKMKFFWLPEINVSALELYQSWLKEADSFPNIIIQSMATHTIKRTNGSDEGLQEYKTNLTKLIPSMVELTEEKNTEIYWLLQEPVIHNLLVAPRRAITNPLLLQYNEVVTSLLSTSFRKSLFKGISVMNSNVEVAIQSEATPTDGLHLDKNVLTLQSNILLNLFCNDLIKPIDGSCCQHPPSVSVVQLTAFAIGICCLGVFLATKLFLKTSSASHDTEKGTNTKDGDKSVHPLAEFLSAAVRISLILLYFYICDRTDIFMKSNKHYTHVRFFVPLLYISLLGVFCIDQTKQESLLNRDQTDEWKGWMQLIILIYHVTGASSNIPIYMHIRLLVAMYLFMTGYGHFSYFWNKGDFGLRRVYGVMFRLNFLTVMLCIVMDRPYQFYYFVPLCSFWFLVLYIAMALWPRAYMLPVKPTSTTPNGVGQLDETCKNHRSPVALMCFKIFALFVGIILVFLSQDIFEALFSWWPAIRLFELPAGSVREWWFRCQLDRFAMLHGAVFCFLYIILKRLKLLDDSKQGCLFSMKASLLSVTLSIIVLLSYSVWAIHCTSKQACNIIHSYASILPITSFILIRNIPGYFRSGYSSFFAWFGKISLELFIGQYHIWLAADTKGVLVLTSPYWPSLNLVVTTIVFVCVAHEINYLTGVFVKFAVGSSRDTSRTSFIRFLATIATLCLMMVINDIFRRPSQAT</sequence>
<evidence type="ECO:0000256" key="6">
    <source>
        <dbReference type="ARBA" id="ARBA00023136"/>
    </source>
</evidence>
<feature type="transmembrane region" description="Helical" evidence="8">
    <location>
        <begin position="510"/>
        <end position="531"/>
    </location>
</feature>
<feature type="transmembrane region" description="Helical" evidence="8">
    <location>
        <begin position="312"/>
        <end position="335"/>
    </location>
</feature>
<evidence type="ECO:0000259" key="9">
    <source>
        <dbReference type="Pfam" id="PF07779"/>
    </source>
</evidence>
<protein>
    <submittedName>
        <fullName evidence="10">CAS1 domain-containing protein 1</fullName>
    </submittedName>
</protein>
<feature type="transmembrane region" description="Helical" evidence="8">
    <location>
        <begin position="753"/>
        <end position="778"/>
    </location>
</feature>
<gene>
    <name evidence="10" type="primary">Casd1</name>
</gene>
<evidence type="ECO:0000256" key="2">
    <source>
        <dbReference type="ARBA" id="ARBA00010666"/>
    </source>
</evidence>
<evidence type="ECO:0000256" key="3">
    <source>
        <dbReference type="ARBA" id="ARBA00022679"/>
    </source>
</evidence>
<dbReference type="GO" id="GO:0000139">
    <property type="term" value="C:Golgi membrane"/>
    <property type="evidence" value="ECO:0007669"/>
    <property type="project" value="TreeGrafter"/>
</dbReference>
<feature type="transmembrane region" description="Helical" evidence="8">
    <location>
        <begin position="486"/>
        <end position="504"/>
    </location>
</feature>
<organism evidence="10">
    <name type="scientific">Phallusia mammillata</name>
    <dbReference type="NCBI Taxonomy" id="59560"/>
    <lineage>
        <taxon>Eukaryota</taxon>
        <taxon>Metazoa</taxon>
        <taxon>Chordata</taxon>
        <taxon>Tunicata</taxon>
        <taxon>Ascidiacea</taxon>
        <taxon>Phlebobranchia</taxon>
        <taxon>Ascidiidae</taxon>
        <taxon>Phallusia</taxon>
    </lineage>
</organism>
<dbReference type="AlphaFoldDB" id="A0A6F9D8W6"/>
<keyword evidence="7" id="KW-0325">Glycoprotein</keyword>
<evidence type="ECO:0000256" key="1">
    <source>
        <dbReference type="ARBA" id="ARBA00004141"/>
    </source>
</evidence>
<feature type="transmembrane region" description="Helical" evidence="8">
    <location>
        <begin position="394"/>
        <end position="413"/>
    </location>
</feature>
<evidence type="ECO:0000256" key="7">
    <source>
        <dbReference type="ARBA" id="ARBA00023180"/>
    </source>
</evidence>
<dbReference type="Pfam" id="PF07779">
    <property type="entry name" value="Cas1_AcylT"/>
    <property type="match status" value="1"/>
</dbReference>
<comment type="similarity">
    <text evidence="2">Belongs to the PC-esterase family. CASD1 subfamily.</text>
</comment>
<feature type="transmembrane region" description="Helical" evidence="8">
    <location>
        <begin position="570"/>
        <end position="596"/>
    </location>
</feature>
<reference evidence="10" key="1">
    <citation type="submission" date="2020-04" db="EMBL/GenBank/DDBJ databases">
        <authorList>
            <person name="Neveu A P."/>
        </authorList>
    </citation>
    <scope>NUCLEOTIDE SEQUENCE</scope>
    <source>
        <tissue evidence="10">Whole embryo</tissue>
    </source>
</reference>
<keyword evidence="5 8" id="KW-1133">Transmembrane helix</keyword>
<feature type="transmembrane region" description="Helical" evidence="8">
    <location>
        <begin position="433"/>
        <end position="450"/>
    </location>
</feature>
<dbReference type="GO" id="GO:0005975">
    <property type="term" value="P:carbohydrate metabolic process"/>
    <property type="evidence" value="ECO:0007669"/>
    <property type="project" value="UniProtKB-ARBA"/>
</dbReference>
<feature type="transmembrane region" description="Helical" evidence="8">
    <location>
        <begin position="790"/>
        <end position="810"/>
    </location>
</feature>
<dbReference type="GO" id="GO:0047186">
    <property type="term" value="F:N-acetylneuraminate 9-O-acetyltransferase activity"/>
    <property type="evidence" value="ECO:0007669"/>
    <property type="project" value="TreeGrafter"/>
</dbReference>
<feature type="transmembrane region" description="Helical" evidence="8">
    <location>
        <begin position="683"/>
        <end position="701"/>
    </location>
</feature>
<keyword evidence="4 8" id="KW-0812">Transmembrane</keyword>
<keyword evidence="6 8" id="KW-0472">Membrane</keyword>
<evidence type="ECO:0000256" key="5">
    <source>
        <dbReference type="ARBA" id="ARBA00022989"/>
    </source>
</evidence>
<feature type="domain" description="Cas1p 10 TM acyl transferase" evidence="9">
    <location>
        <begin position="297"/>
        <end position="786"/>
    </location>
</feature>
<proteinExistence type="evidence at transcript level"/>
<feature type="transmembrane region" description="Helical" evidence="8">
    <location>
        <begin position="646"/>
        <end position="671"/>
    </location>
</feature>
<dbReference type="PANTHER" id="PTHR13533:SF1">
    <property type="entry name" value="N-ACETYLNEURAMINATE 9-O-ACETYLTRANSFERASE"/>
    <property type="match status" value="1"/>
</dbReference>
<feature type="transmembrane region" description="Helical" evidence="8">
    <location>
        <begin position="616"/>
        <end position="634"/>
    </location>
</feature>
<dbReference type="InterPro" id="IPR012419">
    <property type="entry name" value="Cas1_AcylTrans_dom"/>
</dbReference>
<name>A0A6F9D8W6_9ASCI</name>
<feature type="transmembrane region" description="Helical" evidence="8">
    <location>
        <begin position="456"/>
        <end position="474"/>
    </location>
</feature>
<dbReference type="EMBL" id="LR783588">
    <property type="protein sequence ID" value="CAB3227707.1"/>
    <property type="molecule type" value="mRNA"/>
</dbReference>
<keyword evidence="3" id="KW-0808">Transferase</keyword>
<accession>A0A6F9D8W6</accession>
<feature type="transmembrane region" description="Helical" evidence="8">
    <location>
        <begin position="356"/>
        <end position="379"/>
    </location>
</feature>
<evidence type="ECO:0000256" key="4">
    <source>
        <dbReference type="ARBA" id="ARBA00022692"/>
    </source>
</evidence>
<evidence type="ECO:0000256" key="8">
    <source>
        <dbReference type="SAM" id="Phobius"/>
    </source>
</evidence>